<dbReference type="PATRIC" id="fig|1121877.4.peg.988"/>
<dbReference type="PROSITE" id="PS51987">
    <property type="entry name" value="GS_CATALYTIC"/>
    <property type="match status" value="1"/>
</dbReference>
<dbReference type="SUPFAM" id="SSF54368">
    <property type="entry name" value="Glutamine synthetase, N-terminal domain"/>
    <property type="match status" value="1"/>
</dbReference>
<dbReference type="Gene3D" id="3.30.590.10">
    <property type="entry name" value="Glutamine synthetase/guanido kinase, catalytic domain"/>
    <property type="match status" value="1"/>
</dbReference>
<dbReference type="OrthoDB" id="3277468at2"/>
<dbReference type="STRING" id="1121877.FEAC_09230"/>
<dbReference type="GO" id="GO:0004356">
    <property type="term" value="F:glutamine synthetase activity"/>
    <property type="evidence" value="ECO:0007669"/>
    <property type="project" value="UniProtKB-EC"/>
</dbReference>
<keyword evidence="7" id="KW-1185">Reference proteome</keyword>
<organism evidence="6 7">
    <name type="scientific">Ferrimicrobium acidiphilum DSM 19497</name>
    <dbReference type="NCBI Taxonomy" id="1121877"/>
    <lineage>
        <taxon>Bacteria</taxon>
        <taxon>Bacillati</taxon>
        <taxon>Actinomycetota</taxon>
        <taxon>Acidimicrobiia</taxon>
        <taxon>Acidimicrobiales</taxon>
        <taxon>Acidimicrobiaceae</taxon>
        <taxon>Ferrimicrobium</taxon>
    </lineage>
</organism>
<evidence type="ECO:0000256" key="1">
    <source>
        <dbReference type="ARBA" id="ARBA00009897"/>
    </source>
</evidence>
<sequence>MTEGQPPLLDEGKLHAAEARLHKHEIDAIALTYVDNAGIARVKAIPVEGLDSALRTGVGMSPVFDAFLFNDEITQSRFSGGPMGDLRLFLDLDSLALIPPMPGWALGAVDRFDQLLKPHPNCSRGFLRRQLARLGEQDVTVKMGFEIEWAISKATDGSFVPATDGSAYGLTRIVDVADYSRTLLVNLRSAGLLVEQFHPEYAPGQFEISLPALAPLAAVDRLLLAKTIIRSTGRAFGFSTSFAPVAEVNGVGNGGHVHMSATKDNLPIFGGGDGPGGLTKTGAAAIATLLDWLPGLLAIGAPSPASYLRLVPSHWAGAFQCWGIENREAALRLVAESKLVSAHNANLEIKCFDQSANPYLVAGALLAGLYASLDGGPPLPDPMASDPAGIADAVRLPQSLDESVAKLWTLAPLLDAMGPELAEAFIAVRKAELAHFASASPEQIVAETRWVY</sequence>
<name>A0A0D8FVU3_9ACTN</name>
<dbReference type="AlphaFoldDB" id="A0A0D8FVU3"/>
<reference evidence="6 7" key="1">
    <citation type="submission" date="2015-01" db="EMBL/GenBank/DDBJ databases">
        <title>Draft genome of the acidophilic iron oxidizer Ferrimicrobium acidiphilum strain T23.</title>
        <authorList>
            <person name="Poehlein A."/>
            <person name="Eisen S."/>
            <person name="Schloemann M."/>
            <person name="Johnson B.D."/>
            <person name="Daniel R."/>
            <person name="Muehling M."/>
        </authorList>
    </citation>
    <scope>NUCLEOTIDE SEQUENCE [LARGE SCALE GENOMIC DNA]</scope>
    <source>
        <strain evidence="6 7">T23</strain>
    </source>
</reference>
<dbReference type="EMBL" id="JXUW01000006">
    <property type="protein sequence ID" value="KJE77211.1"/>
    <property type="molecule type" value="Genomic_DNA"/>
</dbReference>
<evidence type="ECO:0000313" key="6">
    <source>
        <dbReference type="EMBL" id="KJE77211.1"/>
    </source>
</evidence>
<dbReference type="RefSeq" id="WP_052565558.1">
    <property type="nucleotide sequence ID" value="NZ_JXUW01000006.1"/>
</dbReference>
<evidence type="ECO:0000256" key="2">
    <source>
        <dbReference type="ARBA" id="ARBA00022598"/>
    </source>
</evidence>
<dbReference type="Proteomes" id="UP000032336">
    <property type="component" value="Unassembled WGS sequence"/>
</dbReference>
<comment type="similarity">
    <text evidence="1 3 4">Belongs to the glutamine synthetase family.</text>
</comment>
<dbReference type="InterPro" id="IPR036651">
    <property type="entry name" value="Gln_synt_N_sf"/>
</dbReference>
<comment type="caution">
    <text evidence="6">The sequence shown here is derived from an EMBL/GenBank/DDBJ whole genome shotgun (WGS) entry which is preliminary data.</text>
</comment>
<dbReference type="SMART" id="SM01230">
    <property type="entry name" value="Gln-synt_C"/>
    <property type="match status" value="1"/>
</dbReference>
<dbReference type="InterPro" id="IPR014746">
    <property type="entry name" value="Gln_synth/guanido_kin_cat_dom"/>
</dbReference>
<gene>
    <name evidence="6" type="primary">glnA1</name>
    <name evidence="6" type="ORF">FEAC_09230</name>
</gene>
<dbReference type="PANTHER" id="PTHR43785:SF12">
    <property type="entry name" value="TYPE-1 GLUTAMINE SYNTHETASE 2"/>
    <property type="match status" value="1"/>
</dbReference>
<dbReference type="Pfam" id="PF00120">
    <property type="entry name" value="Gln-synt_C"/>
    <property type="match status" value="1"/>
</dbReference>
<protein>
    <submittedName>
        <fullName evidence="6">Glutamine synthetase</fullName>
        <ecNumber evidence="6">6.3.1.2</ecNumber>
    </submittedName>
</protein>
<dbReference type="EC" id="6.3.1.2" evidence="6"/>
<feature type="domain" description="GS catalytic" evidence="5">
    <location>
        <begin position="123"/>
        <end position="452"/>
    </location>
</feature>
<dbReference type="eggNOG" id="COG0174">
    <property type="taxonomic scope" value="Bacteria"/>
</dbReference>
<dbReference type="SUPFAM" id="SSF55931">
    <property type="entry name" value="Glutamine synthetase/guanido kinase"/>
    <property type="match status" value="1"/>
</dbReference>
<dbReference type="InterPro" id="IPR008146">
    <property type="entry name" value="Gln_synth_cat_dom"/>
</dbReference>
<evidence type="ECO:0000256" key="4">
    <source>
        <dbReference type="RuleBase" id="RU000384"/>
    </source>
</evidence>
<dbReference type="GO" id="GO:0006542">
    <property type="term" value="P:glutamine biosynthetic process"/>
    <property type="evidence" value="ECO:0007669"/>
    <property type="project" value="InterPro"/>
</dbReference>
<dbReference type="GeneID" id="78372199"/>
<evidence type="ECO:0000313" key="7">
    <source>
        <dbReference type="Proteomes" id="UP000032336"/>
    </source>
</evidence>
<evidence type="ECO:0000259" key="5">
    <source>
        <dbReference type="PROSITE" id="PS51987"/>
    </source>
</evidence>
<dbReference type="PANTHER" id="PTHR43785">
    <property type="entry name" value="GAMMA-GLUTAMYLPUTRESCINE SYNTHETASE"/>
    <property type="match status" value="1"/>
</dbReference>
<accession>A0A0D8FVU3</accession>
<dbReference type="Gene3D" id="3.10.20.70">
    <property type="entry name" value="Glutamine synthetase, N-terminal domain"/>
    <property type="match status" value="1"/>
</dbReference>
<proteinExistence type="inferred from homology"/>
<keyword evidence="2 6" id="KW-0436">Ligase</keyword>
<evidence type="ECO:0000256" key="3">
    <source>
        <dbReference type="PROSITE-ProRule" id="PRU01331"/>
    </source>
</evidence>